<dbReference type="Proteomes" id="UP000044602">
    <property type="component" value="Unassembled WGS sequence"/>
</dbReference>
<evidence type="ECO:0000256" key="3">
    <source>
        <dbReference type="ARBA" id="ARBA00022771"/>
    </source>
</evidence>
<keyword evidence="3" id="KW-0863">Zinc-finger</keyword>
<comment type="subcellular location">
    <subcellularLocation>
        <location evidence="1">Nucleus</location>
    </subcellularLocation>
</comment>
<dbReference type="GO" id="GO:0008270">
    <property type="term" value="F:zinc ion binding"/>
    <property type="evidence" value="ECO:0007669"/>
    <property type="project" value="UniProtKB-KW"/>
</dbReference>
<accession>A0A0G4MLL8</accession>
<proteinExistence type="predicted"/>
<dbReference type="InterPro" id="IPR001510">
    <property type="entry name" value="Znf_PARP"/>
</dbReference>
<feature type="non-terminal residue" evidence="7">
    <location>
        <position position="1"/>
    </location>
</feature>
<keyword evidence="4" id="KW-0862">Zinc</keyword>
<dbReference type="AlphaFoldDB" id="A0A0G4MLL8"/>
<sequence length="105" mass="11644">EVSANNRAGCQDSVCKATATKCLKGQLRFGTWTEIQDHGSFRWKHWGCVSGKQIEGLRETCSRGGDAFDFDAIDGYDEMADYPDLQAKIREAVEQGHIAPEDFNG</sequence>
<evidence type="ECO:0000256" key="4">
    <source>
        <dbReference type="ARBA" id="ARBA00022833"/>
    </source>
</evidence>
<evidence type="ECO:0000256" key="1">
    <source>
        <dbReference type="ARBA" id="ARBA00004123"/>
    </source>
</evidence>
<keyword evidence="9" id="KW-1185">Reference proteome</keyword>
<dbReference type="InterPro" id="IPR036957">
    <property type="entry name" value="Znf_PARP_sf"/>
</dbReference>
<keyword evidence="5" id="KW-0539">Nucleus</keyword>
<evidence type="ECO:0000313" key="7">
    <source>
        <dbReference type="EMBL" id="CRK35064.1"/>
    </source>
</evidence>
<evidence type="ECO:0000256" key="2">
    <source>
        <dbReference type="ARBA" id="ARBA00022723"/>
    </source>
</evidence>
<organism evidence="7 9">
    <name type="scientific">Verticillium longisporum</name>
    <name type="common">Verticillium dahliae var. longisporum</name>
    <dbReference type="NCBI Taxonomy" id="100787"/>
    <lineage>
        <taxon>Eukaryota</taxon>
        <taxon>Fungi</taxon>
        <taxon>Dikarya</taxon>
        <taxon>Ascomycota</taxon>
        <taxon>Pezizomycotina</taxon>
        <taxon>Sordariomycetes</taxon>
        <taxon>Hypocreomycetidae</taxon>
        <taxon>Glomerellales</taxon>
        <taxon>Plectosphaerellaceae</taxon>
        <taxon>Verticillium</taxon>
    </lineage>
</organism>
<feature type="domain" description="PARP-type" evidence="6">
    <location>
        <begin position="1"/>
        <end position="94"/>
    </location>
</feature>
<dbReference type="EMBL" id="CVQH01023375">
    <property type="protein sequence ID" value="CRK35064.1"/>
    <property type="molecule type" value="Genomic_DNA"/>
</dbReference>
<evidence type="ECO:0000313" key="8">
    <source>
        <dbReference type="EMBL" id="CRK37622.1"/>
    </source>
</evidence>
<evidence type="ECO:0000313" key="9">
    <source>
        <dbReference type="Proteomes" id="UP000044602"/>
    </source>
</evidence>
<evidence type="ECO:0000259" key="6">
    <source>
        <dbReference type="SMART" id="SM01336"/>
    </source>
</evidence>
<keyword evidence="2" id="KW-0479">Metal-binding</keyword>
<dbReference type="GO" id="GO:0005634">
    <property type="term" value="C:nucleus"/>
    <property type="evidence" value="ECO:0007669"/>
    <property type="project" value="UniProtKB-SubCell"/>
</dbReference>
<protein>
    <recommendedName>
        <fullName evidence="6">PARP-type domain-containing protein</fullName>
    </recommendedName>
</protein>
<dbReference type="SMART" id="SM01336">
    <property type="entry name" value="zf-PARP"/>
    <property type="match status" value="1"/>
</dbReference>
<dbReference type="Proteomes" id="UP000045706">
    <property type="component" value="Unassembled WGS sequence"/>
</dbReference>
<dbReference type="GO" id="GO:0003677">
    <property type="term" value="F:DNA binding"/>
    <property type="evidence" value="ECO:0007669"/>
    <property type="project" value="InterPro"/>
</dbReference>
<dbReference type="EMBL" id="CVQI01030402">
    <property type="protein sequence ID" value="CRK37622.1"/>
    <property type="molecule type" value="Genomic_DNA"/>
</dbReference>
<feature type="non-terminal residue" evidence="7">
    <location>
        <position position="105"/>
    </location>
</feature>
<evidence type="ECO:0000256" key="5">
    <source>
        <dbReference type="ARBA" id="ARBA00023242"/>
    </source>
</evidence>
<dbReference type="Gene3D" id="3.30.1740.10">
    <property type="entry name" value="Zinc finger, PARP-type"/>
    <property type="match status" value="1"/>
</dbReference>
<dbReference type="STRING" id="100787.A0A0G4MLL8"/>
<dbReference type="Pfam" id="PF00645">
    <property type="entry name" value="zf-PARP"/>
    <property type="match status" value="1"/>
</dbReference>
<reference evidence="9 10" key="1">
    <citation type="submission" date="2015-05" db="EMBL/GenBank/DDBJ databases">
        <authorList>
            <person name="Fogelqvist Johan"/>
        </authorList>
    </citation>
    <scope>NUCLEOTIDE SEQUENCE [LARGE SCALE GENOMIC DNA]</scope>
    <source>
        <strain evidence="7">VL1</strain>
        <strain evidence="8">VL2</strain>
    </source>
</reference>
<evidence type="ECO:0000313" key="10">
    <source>
        <dbReference type="Proteomes" id="UP000045706"/>
    </source>
</evidence>
<gene>
    <name evidence="7" type="ORF">BN1708_019696</name>
    <name evidence="8" type="ORF">BN1723_018649</name>
</gene>
<name>A0A0G4MLL8_VERLO</name>
<dbReference type="SUPFAM" id="SSF57716">
    <property type="entry name" value="Glucocorticoid receptor-like (DNA-binding domain)"/>
    <property type="match status" value="1"/>
</dbReference>